<dbReference type="AlphaFoldDB" id="A0A2A5WWE8"/>
<dbReference type="Proteomes" id="UP000219327">
    <property type="component" value="Unassembled WGS sequence"/>
</dbReference>
<dbReference type="EMBL" id="NTKD01000012">
    <property type="protein sequence ID" value="PDH40416.1"/>
    <property type="molecule type" value="Genomic_DNA"/>
</dbReference>
<proteinExistence type="predicted"/>
<organism evidence="1 2">
    <name type="scientific">OM182 bacterium MED-G24</name>
    <dbReference type="NCBI Taxonomy" id="1986255"/>
    <lineage>
        <taxon>Bacteria</taxon>
        <taxon>Pseudomonadati</taxon>
        <taxon>Pseudomonadota</taxon>
        <taxon>Gammaproteobacteria</taxon>
        <taxon>OMG group</taxon>
        <taxon>OM182 clade</taxon>
    </lineage>
</organism>
<dbReference type="Gene3D" id="3.40.50.10610">
    <property type="entry name" value="ABC-type transport auxiliary lipoprotein component"/>
    <property type="match status" value="1"/>
</dbReference>
<dbReference type="Pfam" id="PF13036">
    <property type="entry name" value="LpoB"/>
    <property type="match status" value="1"/>
</dbReference>
<dbReference type="InterPro" id="IPR014094">
    <property type="entry name" value="LpoB"/>
</dbReference>
<sequence length="188" mass="20334">MLFLLVLVLSGSLRAETPVVVVSEFRDDTGLSLNLGAQVQEAFRSILVNMPQVTVVERDNMSSIVEEMQFSQSSLADAGSAAEFGKKLGADLVAFGHVSNTDYKVDLQKNIFTTQMQDIGKGSALVTLHLVNVETKRTVFSQSPTGTSSGDTDRNKMIQAAANNPVADLSVHIQNYFPIKGIVIKTDQ</sequence>
<accession>A0A2A5WWE8</accession>
<evidence type="ECO:0008006" key="3">
    <source>
        <dbReference type="Google" id="ProtNLM"/>
    </source>
</evidence>
<reference evidence="1 2" key="1">
    <citation type="submission" date="2017-08" db="EMBL/GenBank/DDBJ databases">
        <title>Fine stratification of microbial communities through a metagenomic profile of the photic zone.</title>
        <authorList>
            <person name="Haro-Moreno J.M."/>
            <person name="Lopez-Perez M."/>
            <person name="De La Torre J."/>
            <person name="Picazo A."/>
            <person name="Camacho A."/>
            <person name="Rodriguez-Valera F."/>
        </authorList>
    </citation>
    <scope>NUCLEOTIDE SEQUENCE [LARGE SCALE GENOMIC DNA]</scope>
    <source>
        <strain evidence="1">MED-G24</strain>
    </source>
</reference>
<gene>
    <name evidence="1" type="ORF">CNE99_03705</name>
</gene>
<evidence type="ECO:0000313" key="2">
    <source>
        <dbReference type="Proteomes" id="UP000219327"/>
    </source>
</evidence>
<evidence type="ECO:0000313" key="1">
    <source>
        <dbReference type="EMBL" id="PDH40416.1"/>
    </source>
</evidence>
<comment type="caution">
    <text evidence="1">The sequence shown here is derived from an EMBL/GenBank/DDBJ whole genome shotgun (WGS) entry which is preliminary data.</text>
</comment>
<name>A0A2A5WWE8_9GAMM</name>
<protein>
    <recommendedName>
        <fullName evidence="3">FlgO domain-containing protein</fullName>
    </recommendedName>
</protein>